<evidence type="ECO:0000313" key="3">
    <source>
        <dbReference type="Proteomes" id="UP001597118"/>
    </source>
</evidence>
<organism evidence="2 3">
    <name type="scientific">Pseudopedobacter beijingensis</name>
    <dbReference type="NCBI Taxonomy" id="1207056"/>
    <lineage>
        <taxon>Bacteria</taxon>
        <taxon>Pseudomonadati</taxon>
        <taxon>Bacteroidota</taxon>
        <taxon>Sphingobacteriia</taxon>
        <taxon>Sphingobacteriales</taxon>
        <taxon>Sphingobacteriaceae</taxon>
        <taxon>Pseudopedobacter</taxon>
    </lineage>
</organism>
<keyword evidence="1" id="KW-0732">Signal</keyword>
<dbReference type="EMBL" id="JBHUDG010000003">
    <property type="protein sequence ID" value="MFD1629127.1"/>
    <property type="molecule type" value="Genomic_DNA"/>
</dbReference>
<dbReference type="RefSeq" id="WP_379661507.1">
    <property type="nucleotide sequence ID" value="NZ_JBHUDG010000003.1"/>
</dbReference>
<evidence type="ECO:0000313" key="2">
    <source>
        <dbReference type="EMBL" id="MFD1629127.1"/>
    </source>
</evidence>
<sequence>MKRTLTLIFTLFVSIAAMAQAEFYNFAVGIQGGMTTAFTGFNYKNGVYPEASKSLTINKSKAYGATVDYYFTPFINAGLEYNIVQLKDGPDKHKRQFVSDFSTIEIRGSVALGQLVDYKYNDLLYVMRGLNFGLGYGVLSGSNDVEDFKPELVVVENGETVNKNPFKSRQHKGDIGKKDFKNVSMFPITIGYNYIIYNQYDEQQILLGLNWKTVFTNSDDIDGFNDDPTIFANKAKDMYSVFGISVKYMFGTRSLFYK</sequence>
<comment type="caution">
    <text evidence="2">The sequence shown here is derived from an EMBL/GenBank/DDBJ whole genome shotgun (WGS) entry which is preliminary data.</text>
</comment>
<proteinExistence type="predicted"/>
<reference evidence="3" key="1">
    <citation type="journal article" date="2019" name="Int. J. Syst. Evol. Microbiol.">
        <title>The Global Catalogue of Microorganisms (GCM) 10K type strain sequencing project: providing services to taxonomists for standard genome sequencing and annotation.</title>
        <authorList>
            <consortium name="The Broad Institute Genomics Platform"/>
            <consortium name="The Broad Institute Genome Sequencing Center for Infectious Disease"/>
            <person name="Wu L."/>
            <person name="Ma J."/>
        </authorList>
    </citation>
    <scope>NUCLEOTIDE SEQUENCE [LARGE SCALE GENOMIC DNA]</scope>
    <source>
        <strain evidence="3">CCUG 53762</strain>
    </source>
</reference>
<keyword evidence="3" id="KW-1185">Reference proteome</keyword>
<evidence type="ECO:0000256" key="1">
    <source>
        <dbReference type="SAM" id="SignalP"/>
    </source>
</evidence>
<feature type="signal peptide" evidence="1">
    <location>
        <begin position="1"/>
        <end position="19"/>
    </location>
</feature>
<name>A0ABW4I9N9_9SPHI</name>
<gene>
    <name evidence="2" type="ORF">ACFSAH_04515</name>
</gene>
<evidence type="ECO:0008006" key="4">
    <source>
        <dbReference type="Google" id="ProtNLM"/>
    </source>
</evidence>
<dbReference type="Proteomes" id="UP001597118">
    <property type="component" value="Unassembled WGS sequence"/>
</dbReference>
<accession>A0ABW4I9N9</accession>
<protein>
    <recommendedName>
        <fullName evidence="4">Outer membrane protein beta-barrel domain-containing protein</fullName>
    </recommendedName>
</protein>
<feature type="chain" id="PRO_5045261397" description="Outer membrane protein beta-barrel domain-containing protein" evidence="1">
    <location>
        <begin position="20"/>
        <end position="258"/>
    </location>
</feature>